<dbReference type="PANTHER" id="PTHR30451">
    <property type="entry name" value="OUTER MEMBRANE USHER PROTEIN"/>
    <property type="match status" value="1"/>
</dbReference>
<dbReference type="AlphaFoldDB" id="A0A2A4X711"/>
<dbReference type="GO" id="GO:0015473">
    <property type="term" value="F:fimbrial usher porin activity"/>
    <property type="evidence" value="ECO:0007669"/>
    <property type="project" value="InterPro"/>
</dbReference>
<feature type="region of interest" description="Disordered" evidence="1">
    <location>
        <begin position="545"/>
        <end position="565"/>
    </location>
</feature>
<feature type="chain" id="PRO_5012901521" evidence="2">
    <location>
        <begin position="26"/>
        <end position="820"/>
    </location>
</feature>
<sequence length="820" mass="92400">MWQPRYFIFLIALFIALLAQPPCCAENARITVQVPLYLNKTFVSDINLLVSNDYQEKFVFKSIANALRHKLTQNGLDILDQISDSRSELPPQFSYSDFSFNYNTEEQILYVTIPFRYISRLESSLKPKQIFVNIDPSSIYYPSPLSGIIDFAIDSRLYHFYYDQAPSFSDLNIGSNFSINLKDTLLDGYVYLLNYTGGDVKSIAQRINRGNLTLTRDFTKSNVRFKLGDISPSSFSFQNTLPMLGLNFLNSPNLFKNSSYSTANQHEFMLNSPSRVDIYINNTFIRTLNLPAGPHLVKDFPFANGVNNVNLKITDAMGNVNELNLESLFVPLKVAPGQFAFDASFGFPKFQEATQRFKYLFNRPTFSAIFGVGVSNHISAQCYAQAIREGSYLGSSVLVYNKFVETSFDLGSSFTKHIPPGIRSRLSISSPKFGKTTPFSWACNLDFTSPYFSYLGTKSMINREKWMFSTSLGGRLPGNIGSSLTGYYGLRRKAFADVWSLQYTLNKSFKHGGASIVTSYKQLDNRKKVFEMVFNFNLTPHPKTRLSSNYNTRSKTSSTQTSYSHKFSPQDNLYLSAGLATAKNRKNFTGKALYQGPRGSVSANHYLVESAILPLSDQPKVSGTTHINGRTALFFADNSWCIGKPIHSSFAIIKPQDKAKNYPLYIDATSKSQYLVKSSLKMGSVIPLASYQQTSIQVDSFDAPPGFRFDHSLYTAQTTNRSGVVIPVCLTSFMYAQGYFIDQQENPITYSSGYIIKENSPTAEKIFFFTNKFGKFALENLEVGSYTIYFDQFKHEKSLITIKDNENVINLGKIVINLTN</sequence>
<protein>
    <submittedName>
        <fullName evidence="3">Uncharacterized protein</fullName>
    </submittedName>
</protein>
<dbReference type="PANTHER" id="PTHR30451:SF5">
    <property type="entry name" value="SLR0019 PROTEIN"/>
    <property type="match status" value="1"/>
</dbReference>
<organism evidence="3 4">
    <name type="scientific">Aerophobetes bacterium</name>
    <dbReference type="NCBI Taxonomy" id="2030807"/>
    <lineage>
        <taxon>Bacteria</taxon>
        <taxon>Candidatus Aerophobota</taxon>
    </lineage>
</organism>
<accession>A0A2A4X711</accession>
<dbReference type="Pfam" id="PF00577">
    <property type="entry name" value="Usher"/>
    <property type="match status" value="1"/>
</dbReference>
<dbReference type="EMBL" id="NVUK01000006">
    <property type="protein sequence ID" value="PCI78418.1"/>
    <property type="molecule type" value="Genomic_DNA"/>
</dbReference>
<dbReference type="Gene3D" id="2.60.40.3110">
    <property type="match status" value="1"/>
</dbReference>
<keyword evidence="2" id="KW-0732">Signal</keyword>
<evidence type="ECO:0000313" key="4">
    <source>
        <dbReference type="Proteomes" id="UP000218775"/>
    </source>
</evidence>
<dbReference type="GO" id="GO:0009279">
    <property type="term" value="C:cell outer membrane"/>
    <property type="evidence" value="ECO:0007669"/>
    <property type="project" value="TreeGrafter"/>
</dbReference>
<evidence type="ECO:0000256" key="1">
    <source>
        <dbReference type="SAM" id="MobiDB-lite"/>
    </source>
</evidence>
<dbReference type="Proteomes" id="UP000218775">
    <property type="component" value="Unassembled WGS sequence"/>
</dbReference>
<dbReference type="GO" id="GO:0009297">
    <property type="term" value="P:pilus assembly"/>
    <property type="evidence" value="ECO:0007669"/>
    <property type="project" value="InterPro"/>
</dbReference>
<dbReference type="InterPro" id="IPR000015">
    <property type="entry name" value="Fimb_usher"/>
</dbReference>
<gene>
    <name evidence="3" type="ORF">COB21_00880</name>
</gene>
<evidence type="ECO:0000256" key="2">
    <source>
        <dbReference type="SAM" id="SignalP"/>
    </source>
</evidence>
<name>A0A2A4X711_UNCAE</name>
<proteinExistence type="predicted"/>
<comment type="caution">
    <text evidence="3">The sequence shown here is derived from an EMBL/GenBank/DDBJ whole genome shotgun (WGS) entry which is preliminary data.</text>
</comment>
<reference evidence="4" key="1">
    <citation type="submission" date="2017-08" db="EMBL/GenBank/DDBJ databases">
        <title>A dynamic microbial community with high functional redundancy inhabits the cold, oxic subseafloor aquifer.</title>
        <authorList>
            <person name="Tully B.J."/>
            <person name="Wheat C.G."/>
            <person name="Glazer B.T."/>
            <person name="Huber J.A."/>
        </authorList>
    </citation>
    <scope>NUCLEOTIDE SEQUENCE [LARGE SCALE GENOMIC DNA]</scope>
</reference>
<feature type="signal peptide" evidence="2">
    <location>
        <begin position="1"/>
        <end position="25"/>
    </location>
</feature>
<evidence type="ECO:0000313" key="3">
    <source>
        <dbReference type="EMBL" id="PCI78418.1"/>
    </source>
</evidence>